<keyword evidence="2" id="KW-1185">Reference proteome</keyword>
<dbReference type="OrthoDB" id="5432663at2"/>
<organism evidence="1 2">
    <name type="scientific">Desulfopila aestuarii DSM 18488</name>
    <dbReference type="NCBI Taxonomy" id="1121416"/>
    <lineage>
        <taxon>Bacteria</taxon>
        <taxon>Pseudomonadati</taxon>
        <taxon>Thermodesulfobacteriota</taxon>
        <taxon>Desulfobulbia</taxon>
        <taxon>Desulfobulbales</taxon>
        <taxon>Desulfocapsaceae</taxon>
        <taxon>Desulfopila</taxon>
    </lineage>
</organism>
<dbReference type="Proteomes" id="UP000184603">
    <property type="component" value="Unassembled WGS sequence"/>
</dbReference>
<dbReference type="STRING" id="1121416.SAMN02745220_00220"/>
<proteinExistence type="predicted"/>
<evidence type="ECO:0000313" key="2">
    <source>
        <dbReference type="Proteomes" id="UP000184603"/>
    </source>
</evidence>
<dbReference type="AlphaFoldDB" id="A0A1M7XW24"/>
<sequence length="71" mass="7976">MSSAHHPPSPGDLWEKLGDLEELESISVLTGLFSTYETRLQNNPDDVAANDFFHHLALVLERAVSCNLNRR</sequence>
<protein>
    <submittedName>
        <fullName evidence="1">Uncharacterized protein</fullName>
    </submittedName>
</protein>
<dbReference type="EMBL" id="FRFE01000001">
    <property type="protein sequence ID" value="SHO42935.1"/>
    <property type="molecule type" value="Genomic_DNA"/>
</dbReference>
<gene>
    <name evidence="1" type="ORF">SAMN02745220_00220</name>
</gene>
<accession>A0A1M7XW24</accession>
<name>A0A1M7XW24_9BACT</name>
<reference evidence="1 2" key="1">
    <citation type="submission" date="2016-12" db="EMBL/GenBank/DDBJ databases">
        <authorList>
            <person name="Song W.-J."/>
            <person name="Kurnit D.M."/>
        </authorList>
    </citation>
    <scope>NUCLEOTIDE SEQUENCE [LARGE SCALE GENOMIC DNA]</scope>
    <source>
        <strain evidence="1 2">DSM 18488</strain>
    </source>
</reference>
<evidence type="ECO:0000313" key="1">
    <source>
        <dbReference type="EMBL" id="SHO42935.1"/>
    </source>
</evidence>
<dbReference type="RefSeq" id="WP_073611583.1">
    <property type="nucleotide sequence ID" value="NZ_FRFE01000001.1"/>
</dbReference>